<evidence type="ECO:0000256" key="1">
    <source>
        <dbReference type="ARBA" id="ARBA00022448"/>
    </source>
</evidence>
<protein>
    <submittedName>
        <fullName evidence="8">Cytochrome C</fullName>
    </submittedName>
</protein>
<dbReference type="Gene3D" id="1.10.760.10">
    <property type="entry name" value="Cytochrome c-like domain"/>
    <property type="match status" value="1"/>
</dbReference>
<keyword evidence="5 6" id="KW-0408">Iron</keyword>
<dbReference type="InterPro" id="IPR009056">
    <property type="entry name" value="Cyt_c-like_dom"/>
</dbReference>
<dbReference type="GO" id="GO:0046872">
    <property type="term" value="F:metal ion binding"/>
    <property type="evidence" value="ECO:0007669"/>
    <property type="project" value="UniProtKB-KW"/>
</dbReference>
<keyword evidence="3 6" id="KW-0479">Metal-binding</keyword>
<evidence type="ECO:0000313" key="8">
    <source>
        <dbReference type="EMBL" id="OAS24346.1"/>
    </source>
</evidence>
<organism evidence="8 9">
    <name type="scientific">Methylobacterium platani</name>
    <dbReference type="NCBI Taxonomy" id="427683"/>
    <lineage>
        <taxon>Bacteria</taxon>
        <taxon>Pseudomonadati</taxon>
        <taxon>Pseudomonadota</taxon>
        <taxon>Alphaproteobacteria</taxon>
        <taxon>Hyphomicrobiales</taxon>
        <taxon>Methylobacteriaceae</taxon>
        <taxon>Methylobacterium</taxon>
    </lineage>
</organism>
<sequence>MTRAATRLPLVGLALLVAACSDDDGQRRRALGATPGFSDLMRVADPVRGGRLFGPCAACHTVRAGAGDRNGPGLFDVVGKPPGENSRRFGYTAALRSLGGVWSPERLDVWLTAPATMVPGTSMGFPGIPDPLDRADLIAYLQTLSAGGSGRSPPSSAAR</sequence>
<keyword evidence="2 6" id="KW-0349">Heme</keyword>
<dbReference type="SUPFAM" id="SSF46626">
    <property type="entry name" value="Cytochrome c"/>
    <property type="match status" value="1"/>
</dbReference>
<reference evidence="8 9" key="1">
    <citation type="submission" date="2016-04" db="EMBL/GenBank/DDBJ databases">
        <authorList>
            <person name="Evans L.H."/>
            <person name="Alamgir A."/>
            <person name="Owens N."/>
            <person name="Weber N.D."/>
            <person name="Virtaneva K."/>
            <person name="Barbian K."/>
            <person name="Babar A."/>
            <person name="Rosenke K."/>
        </authorList>
    </citation>
    <scope>NUCLEOTIDE SEQUENCE [LARGE SCALE GENOMIC DNA]</scope>
    <source>
        <strain evidence="8 9">PMB02</strain>
    </source>
</reference>
<dbReference type="PROSITE" id="PS51007">
    <property type="entry name" value="CYTC"/>
    <property type="match status" value="1"/>
</dbReference>
<dbReference type="GO" id="GO:0020037">
    <property type="term" value="F:heme binding"/>
    <property type="evidence" value="ECO:0007669"/>
    <property type="project" value="InterPro"/>
</dbReference>
<evidence type="ECO:0000256" key="3">
    <source>
        <dbReference type="ARBA" id="ARBA00022723"/>
    </source>
</evidence>
<dbReference type="STRING" id="427683.A5481_14195"/>
<dbReference type="EMBL" id="LWHQ01000025">
    <property type="protein sequence ID" value="OAS24346.1"/>
    <property type="molecule type" value="Genomic_DNA"/>
</dbReference>
<dbReference type="Proteomes" id="UP000078316">
    <property type="component" value="Unassembled WGS sequence"/>
</dbReference>
<gene>
    <name evidence="8" type="ORF">A5481_14195</name>
</gene>
<accession>A0A179SAF3</accession>
<dbReference type="PROSITE" id="PS51257">
    <property type="entry name" value="PROKAR_LIPOPROTEIN"/>
    <property type="match status" value="1"/>
</dbReference>
<feature type="domain" description="Cytochrome c" evidence="7">
    <location>
        <begin position="44"/>
        <end position="145"/>
    </location>
</feature>
<dbReference type="InterPro" id="IPR002327">
    <property type="entry name" value="Cyt_c_1A/1B"/>
</dbReference>
<dbReference type="GO" id="GO:0009055">
    <property type="term" value="F:electron transfer activity"/>
    <property type="evidence" value="ECO:0007669"/>
    <property type="project" value="InterPro"/>
</dbReference>
<dbReference type="AlphaFoldDB" id="A0A179SAF3"/>
<comment type="caution">
    <text evidence="8">The sequence shown here is derived from an EMBL/GenBank/DDBJ whole genome shotgun (WGS) entry which is preliminary data.</text>
</comment>
<dbReference type="PANTHER" id="PTHR11961">
    <property type="entry name" value="CYTOCHROME C"/>
    <property type="match status" value="1"/>
</dbReference>
<keyword evidence="4" id="KW-0249">Electron transport</keyword>
<proteinExistence type="predicted"/>
<evidence type="ECO:0000256" key="5">
    <source>
        <dbReference type="ARBA" id="ARBA00023004"/>
    </source>
</evidence>
<dbReference type="InterPro" id="IPR036909">
    <property type="entry name" value="Cyt_c-like_dom_sf"/>
</dbReference>
<keyword evidence="1" id="KW-0813">Transport</keyword>
<evidence type="ECO:0000313" key="9">
    <source>
        <dbReference type="Proteomes" id="UP000078316"/>
    </source>
</evidence>
<evidence type="ECO:0000256" key="4">
    <source>
        <dbReference type="ARBA" id="ARBA00022982"/>
    </source>
</evidence>
<evidence type="ECO:0000259" key="7">
    <source>
        <dbReference type="PROSITE" id="PS51007"/>
    </source>
</evidence>
<dbReference type="PRINTS" id="PR00604">
    <property type="entry name" value="CYTCHRMECIAB"/>
</dbReference>
<evidence type="ECO:0000256" key="2">
    <source>
        <dbReference type="ARBA" id="ARBA00022617"/>
    </source>
</evidence>
<dbReference type="RefSeq" id="WP_048433924.1">
    <property type="nucleotide sequence ID" value="NZ_LWHQ01000025.1"/>
</dbReference>
<name>A0A179SAF3_9HYPH</name>
<dbReference type="Pfam" id="PF00034">
    <property type="entry name" value="Cytochrom_C"/>
    <property type="match status" value="1"/>
</dbReference>
<evidence type="ECO:0000256" key="6">
    <source>
        <dbReference type="PROSITE-ProRule" id="PRU00433"/>
    </source>
</evidence>